<dbReference type="FunFam" id="1.10.10.10:FF:000322">
    <property type="entry name" value="Probable disease resistance protein At1g63360"/>
    <property type="match status" value="1"/>
</dbReference>
<sequence length="860" mass="96838">MAYNLESLVQILEQILHPDGHHPLWVLDPNKRPQIESLLEKARFLKVLSEESSSAVTVHGRQSLESRIRDAAHDAEDILESHLVEQILSCSEGESFIFSPPDLGKVIGELDSAKEEMMTIMDNSSQIANSSSPAVSSRQDPNPKNIIVGVAEDLIHLKGQLIGQPPKALQVIPIVGMGGIGKTTLARNLYDDPSVTSHFDTRAWATISQDCNKRKLQDVLLSLLGCVIGKPNIDERLSKTDDELSLCLHQALKGRRYLIVLDDMWDVNTWDNIRRFFPDENKGSRIIVTTRESSVADYTGSGRSHHQVNLLKDDESWSLLHQKVFAPDETCSPELEKVGKKIAKDCRGIPLSILVVGGILSQAKASQDFWEQVLNNISSTVADKVAHFSNMLSLSYNHLPNHLKPCFLYIGAFPEDYEIRSSKLIKLLVAEGLVQPISDKSLEGAADMHLKALVDRNLIFVRQQGINGNAKSYGIHDLLRDLCVKKAHEEKFLFVHKWAPDNLTRSTSCLRRVSRQGPISIEDAYTSTEQMRLARSLLLFDHMTLSVPSPMISELRLLRVLDTLQKRFKEFPEEILQLVNLRYLALNMDQAFLPSSITRLCNLQVLIARHVGLGPAIVMRGISDMTTLRHIKVTGQRACVWYHGEDTNCFVVLDKLQTLSPLAISEITDMLLGTFPNVEKLGIFRDEEVDHVRDLTRLHKLHTLKCISSRYDRGNLLSNLIFPPSIKKLTVRGCQILDHHMHEIGKLSNLKVLKLQGCDFRSSKWEPENGEFCQLQFLLMEGLGLVKWAADDTHFPRLEHLVVRRCYFLEEIPLAIGEIPTLKVIEVHEYSSSAAASAREIQEAQLDIGNDDLQVRILGY</sequence>
<evidence type="ECO:0000256" key="9">
    <source>
        <dbReference type="ARBA" id="ARBA00022821"/>
    </source>
</evidence>
<dbReference type="Pfam" id="PF23559">
    <property type="entry name" value="WHD_DRP"/>
    <property type="match status" value="1"/>
</dbReference>
<dbReference type="InterPro" id="IPR058922">
    <property type="entry name" value="WHD_DRP"/>
</dbReference>
<organism evidence="14">
    <name type="scientific">Sesamum radiatum</name>
    <name type="common">Black benniseed</name>
    <dbReference type="NCBI Taxonomy" id="300843"/>
    <lineage>
        <taxon>Eukaryota</taxon>
        <taxon>Viridiplantae</taxon>
        <taxon>Streptophyta</taxon>
        <taxon>Embryophyta</taxon>
        <taxon>Tracheophyta</taxon>
        <taxon>Spermatophyta</taxon>
        <taxon>Magnoliopsida</taxon>
        <taxon>eudicotyledons</taxon>
        <taxon>Gunneridae</taxon>
        <taxon>Pentapetalae</taxon>
        <taxon>asterids</taxon>
        <taxon>lamiids</taxon>
        <taxon>Lamiales</taxon>
        <taxon>Pedaliaceae</taxon>
        <taxon>Sesamum</taxon>
    </lineage>
</organism>
<comment type="similarity">
    <text evidence="3">Belongs to the disease resistance NB-LRR family.</text>
</comment>
<feature type="domain" description="Disease resistance protein winged helix" evidence="12">
    <location>
        <begin position="413"/>
        <end position="483"/>
    </location>
</feature>
<dbReference type="InterPro" id="IPR027417">
    <property type="entry name" value="P-loop_NTPase"/>
</dbReference>
<keyword evidence="4" id="KW-0963">Cytoplasm</keyword>
<proteinExistence type="inferred from homology"/>
<dbReference type="GO" id="GO:0043531">
    <property type="term" value="F:ADP binding"/>
    <property type="evidence" value="ECO:0007669"/>
    <property type="project" value="InterPro"/>
</dbReference>
<evidence type="ECO:0000256" key="10">
    <source>
        <dbReference type="ARBA" id="ARBA00022840"/>
    </source>
</evidence>
<dbReference type="Gene3D" id="3.80.10.10">
    <property type="entry name" value="Ribonuclease Inhibitor"/>
    <property type="match status" value="1"/>
</dbReference>
<comment type="caution">
    <text evidence="14">The sequence shown here is derived from an EMBL/GenBank/DDBJ whole genome shotgun (WGS) entry which is preliminary data.</text>
</comment>
<evidence type="ECO:0000256" key="2">
    <source>
        <dbReference type="ARBA" id="ARBA00004496"/>
    </source>
</evidence>
<gene>
    <name evidence="14" type="ORF">Sradi_2882300</name>
</gene>
<evidence type="ECO:0000256" key="6">
    <source>
        <dbReference type="ARBA" id="ARBA00022667"/>
    </source>
</evidence>
<name>A0AAW2RXE7_SESRA</name>
<dbReference type="Gene3D" id="1.10.8.430">
    <property type="entry name" value="Helical domain of apoptotic protease-activating factors"/>
    <property type="match status" value="1"/>
</dbReference>
<comment type="subcellular location">
    <subcellularLocation>
        <location evidence="2">Cytoplasm</location>
    </subcellularLocation>
</comment>
<dbReference type="SUPFAM" id="SSF52058">
    <property type="entry name" value="L domain-like"/>
    <property type="match status" value="1"/>
</dbReference>
<dbReference type="PANTHER" id="PTHR23155">
    <property type="entry name" value="DISEASE RESISTANCE PROTEIN RP"/>
    <property type="match status" value="1"/>
</dbReference>
<evidence type="ECO:0000259" key="11">
    <source>
        <dbReference type="Pfam" id="PF00931"/>
    </source>
</evidence>
<dbReference type="Gene3D" id="1.10.10.10">
    <property type="entry name" value="Winged helix-like DNA-binding domain superfamily/Winged helix DNA-binding domain"/>
    <property type="match status" value="1"/>
</dbReference>
<keyword evidence="9" id="KW-0611">Plant defense</keyword>
<feature type="domain" description="NB-ARC" evidence="11">
    <location>
        <begin position="168"/>
        <end position="326"/>
    </location>
</feature>
<dbReference type="AlphaFoldDB" id="A0AAW2RXE7"/>
<dbReference type="Gene3D" id="3.40.50.300">
    <property type="entry name" value="P-loop containing nucleotide triphosphate hydrolases"/>
    <property type="match status" value="1"/>
</dbReference>
<reference evidence="14" key="1">
    <citation type="submission" date="2020-06" db="EMBL/GenBank/DDBJ databases">
        <authorList>
            <person name="Li T."/>
            <person name="Hu X."/>
            <person name="Zhang T."/>
            <person name="Song X."/>
            <person name="Zhang H."/>
            <person name="Dai N."/>
            <person name="Sheng W."/>
            <person name="Hou X."/>
            <person name="Wei L."/>
        </authorList>
    </citation>
    <scope>NUCLEOTIDE SEQUENCE</scope>
    <source>
        <strain evidence="14">G02</strain>
        <tissue evidence="14">Leaf</tissue>
    </source>
</reference>
<dbReference type="EMBL" id="JACGWJ010000012">
    <property type="protein sequence ID" value="KAL0384880.1"/>
    <property type="molecule type" value="Genomic_DNA"/>
</dbReference>
<evidence type="ECO:0000313" key="14">
    <source>
        <dbReference type="EMBL" id="KAL0384880.1"/>
    </source>
</evidence>
<dbReference type="InterPro" id="IPR036388">
    <property type="entry name" value="WH-like_DNA-bd_sf"/>
</dbReference>
<evidence type="ECO:0000256" key="8">
    <source>
        <dbReference type="ARBA" id="ARBA00022741"/>
    </source>
</evidence>
<dbReference type="InterPro" id="IPR055414">
    <property type="entry name" value="LRR_R13L4/SHOC2-like"/>
</dbReference>
<dbReference type="InterPro" id="IPR032675">
    <property type="entry name" value="LRR_dom_sf"/>
</dbReference>
<comment type="function">
    <text evidence="1">Confers resistance to late blight (Phytophthora infestans) races carrying the avirulence gene Avr1. Resistance proteins guard the plant against pathogens that contain an appropriate avirulence protein via an indirect interaction with this avirulence protein. That triggers a defense system including the hypersensitive response, which restricts the pathogen growth.</text>
</comment>
<evidence type="ECO:0000259" key="13">
    <source>
        <dbReference type="Pfam" id="PF23598"/>
    </source>
</evidence>
<dbReference type="PANTHER" id="PTHR23155:SF1152">
    <property type="entry name" value="AAA+ ATPASE DOMAIN-CONTAINING PROTEIN"/>
    <property type="match status" value="1"/>
</dbReference>
<keyword evidence="10" id="KW-0067">ATP-binding</keyword>
<keyword evidence="6" id="KW-0381">Hypersensitive response</keyword>
<accession>A0AAW2RXE7</accession>
<feature type="domain" description="Disease resistance R13L4/SHOC-2-like LRR" evidence="13">
    <location>
        <begin position="551"/>
        <end position="845"/>
    </location>
</feature>
<dbReference type="Pfam" id="PF23598">
    <property type="entry name" value="LRR_14"/>
    <property type="match status" value="1"/>
</dbReference>
<keyword evidence="8" id="KW-0547">Nucleotide-binding</keyword>
<dbReference type="GO" id="GO:0051607">
    <property type="term" value="P:defense response to virus"/>
    <property type="evidence" value="ECO:0007669"/>
    <property type="project" value="UniProtKB-ARBA"/>
</dbReference>
<evidence type="ECO:0000256" key="1">
    <source>
        <dbReference type="ARBA" id="ARBA00002074"/>
    </source>
</evidence>
<dbReference type="FunFam" id="3.40.50.300:FF:001091">
    <property type="entry name" value="Probable disease resistance protein At1g61300"/>
    <property type="match status" value="1"/>
</dbReference>
<dbReference type="Gene3D" id="1.20.5.4130">
    <property type="match status" value="1"/>
</dbReference>
<dbReference type="GO" id="GO:0005737">
    <property type="term" value="C:cytoplasm"/>
    <property type="evidence" value="ECO:0007669"/>
    <property type="project" value="UniProtKB-SubCell"/>
</dbReference>
<keyword evidence="5" id="KW-0433">Leucine-rich repeat</keyword>
<dbReference type="InterPro" id="IPR002182">
    <property type="entry name" value="NB-ARC"/>
</dbReference>
<evidence type="ECO:0000256" key="4">
    <source>
        <dbReference type="ARBA" id="ARBA00022490"/>
    </source>
</evidence>
<evidence type="ECO:0000256" key="5">
    <source>
        <dbReference type="ARBA" id="ARBA00022614"/>
    </source>
</evidence>
<dbReference type="Pfam" id="PF00931">
    <property type="entry name" value="NB-ARC"/>
    <property type="match status" value="1"/>
</dbReference>
<dbReference type="InterPro" id="IPR042197">
    <property type="entry name" value="Apaf_helical"/>
</dbReference>
<evidence type="ECO:0000256" key="3">
    <source>
        <dbReference type="ARBA" id="ARBA00008894"/>
    </source>
</evidence>
<dbReference type="PRINTS" id="PR00364">
    <property type="entry name" value="DISEASERSIST"/>
</dbReference>
<evidence type="ECO:0000256" key="7">
    <source>
        <dbReference type="ARBA" id="ARBA00022737"/>
    </source>
</evidence>
<dbReference type="GO" id="GO:0009626">
    <property type="term" value="P:plant-type hypersensitive response"/>
    <property type="evidence" value="ECO:0007669"/>
    <property type="project" value="UniProtKB-KW"/>
</dbReference>
<dbReference type="SUPFAM" id="SSF52540">
    <property type="entry name" value="P-loop containing nucleoside triphosphate hydrolases"/>
    <property type="match status" value="1"/>
</dbReference>
<protein>
    <submittedName>
        <fullName evidence="14">Late blight resistance proteinR1B-16</fullName>
    </submittedName>
</protein>
<keyword evidence="7" id="KW-0677">Repeat</keyword>
<evidence type="ECO:0000259" key="12">
    <source>
        <dbReference type="Pfam" id="PF23559"/>
    </source>
</evidence>
<dbReference type="InterPro" id="IPR044974">
    <property type="entry name" value="Disease_R_plants"/>
</dbReference>
<reference evidence="14" key="2">
    <citation type="journal article" date="2024" name="Plant">
        <title>Genomic evolution and insights into agronomic trait innovations of Sesamum species.</title>
        <authorList>
            <person name="Miao H."/>
            <person name="Wang L."/>
            <person name="Qu L."/>
            <person name="Liu H."/>
            <person name="Sun Y."/>
            <person name="Le M."/>
            <person name="Wang Q."/>
            <person name="Wei S."/>
            <person name="Zheng Y."/>
            <person name="Lin W."/>
            <person name="Duan Y."/>
            <person name="Cao H."/>
            <person name="Xiong S."/>
            <person name="Wang X."/>
            <person name="Wei L."/>
            <person name="Li C."/>
            <person name="Ma Q."/>
            <person name="Ju M."/>
            <person name="Zhao R."/>
            <person name="Li G."/>
            <person name="Mu C."/>
            <person name="Tian Q."/>
            <person name="Mei H."/>
            <person name="Zhang T."/>
            <person name="Gao T."/>
            <person name="Zhang H."/>
        </authorList>
    </citation>
    <scope>NUCLEOTIDE SEQUENCE</scope>
    <source>
        <strain evidence="14">G02</strain>
    </source>
</reference>
<dbReference type="GO" id="GO:0005524">
    <property type="term" value="F:ATP binding"/>
    <property type="evidence" value="ECO:0007669"/>
    <property type="project" value="UniProtKB-KW"/>
</dbReference>